<comment type="similarity">
    <text evidence="2">Belongs to the bacterial sugar transferase family.</text>
</comment>
<feature type="transmembrane region" description="Helical" evidence="7">
    <location>
        <begin position="20"/>
        <end position="39"/>
    </location>
</feature>
<feature type="transmembrane region" description="Helical" evidence="7">
    <location>
        <begin position="59"/>
        <end position="79"/>
    </location>
</feature>
<dbReference type="Pfam" id="PF13727">
    <property type="entry name" value="CoA_binding_3"/>
    <property type="match status" value="1"/>
</dbReference>
<dbReference type="RefSeq" id="WP_182252414.1">
    <property type="nucleotide sequence ID" value="NZ_CP043732.1"/>
</dbReference>
<dbReference type="PANTHER" id="PTHR30576:SF10">
    <property type="entry name" value="SLL5057 PROTEIN"/>
    <property type="match status" value="1"/>
</dbReference>
<evidence type="ECO:0000256" key="7">
    <source>
        <dbReference type="SAM" id="Phobius"/>
    </source>
</evidence>
<feature type="transmembrane region" description="Helical" evidence="7">
    <location>
        <begin position="100"/>
        <end position="117"/>
    </location>
</feature>
<evidence type="ECO:0000313" key="9">
    <source>
        <dbReference type="EMBL" id="QMU97416.1"/>
    </source>
</evidence>
<dbReference type="NCBIfam" id="TIGR03025">
    <property type="entry name" value="EPS_sugtrans"/>
    <property type="match status" value="1"/>
</dbReference>
<evidence type="ECO:0000259" key="8">
    <source>
        <dbReference type="Pfam" id="PF02397"/>
    </source>
</evidence>
<dbReference type="PANTHER" id="PTHR30576">
    <property type="entry name" value="COLANIC BIOSYNTHESIS UDP-GLUCOSE LIPID CARRIER TRANSFERASE"/>
    <property type="match status" value="1"/>
</dbReference>
<keyword evidence="4 7" id="KW-0812">Transmembrane</keyword>
<sequence>MSLIRAPRAETWLRAFASRLLFTDTLIVVATVFTAQALRFGLSTEDVLPDVGTALEIDIAYTAISVVVAAGWLAALAVYGTRDLKVIGNGSTEYRRVADASLRFFGVLAILAFVFKLQIARGYLLLALPIGIFLLLVSRWAWRNWLAARRQQGGFVRRALVVGEHDKARHVAEQIVREPDSGIVVVGALTDSLEDELSPSIPRVGGFDDVSSAISGIGADTVVFAGSDSISPARLRELGWDLESRRVDLIVAPALTDIAGPRIHARQVAGLPLIHVDYPSFTGIRYATKRAFDIVVSAMLLILLSPVLLTIALLVRRDGHPALFRQQRIGHGGRDFAMIKFRSMTANAEKHLASLLDQNEGNGVLFKMKDDPRITKIGKTLRRYSLDELPQLWNVLRGDMSLVGPRPPLASEVARYGDWMRRRFLVKPGITGLWQVSGRSNLSWDESVRLDLYYVENWSLTTDFLLLWRTVRAVTKADGAY</sequence>
<dbReference type="Gene3D" id="3.40.50.720">
    <property type="entry name" value="NAD(P)-binding Rossmann-like Domain"/>
    <property type="match status" value="1"/>
</dbReference>
<evidence type="ECO:0000256" key="6">
    <source>
        <dbReference type="ARBA" id="ARBA00023136"/>
    </source>
</evidence>
<dbReference type="GO" id="GO:0016020">
    <property type="term" value="C:membrane"/>
    <property type="evidence" value="ECO:0007669"/>
    <property type="project" value="UniProtKB-SubCell"/>
</dbReference>
<feature type="transmembrane region" description="Helical" evidence="7">
    <location>
        <begin position="123"/>
        <end position="142"/>
    </location>
</feature>
<comment type="subcellular location">
    <subcellularLocation>
        <location evidence="1">Membrane</location>
        <topology evidence="1">Multi-pass membrane protein</topology>
    </subcellularLocation>
</comment>
<keyword evidence="5 7" id="KW-1133">Transmembrane helix</keyword>
<proteinExistence type="inferred from homology"/>
<gene>
    <name evidence="9" type="ORF">FVO59_09450</name>
</gene>
<dbReference type="InterPro" id="IPR017475">
    <property type="entry name" value="EPS_sugar_tfrase"/>
</dbReference>
<dbReference type="Pfam" id="PF02397">
    <property type="entry name" value="Bac_transf"/>
    <property type="match status" value="1"/>
</dbReference>
<dbReference type="AlphaFoldDB" id="A0A7D7W8I1"/>
<protein>
    <submittedName>
        <fullName evidence="9">Sugar transferase</fullName>
    </submittedName>
</protein>
<evidence type="ECO:0000256" key="4">
    <source>
        <dbReference type="ARBA" id="ARBA00022692"/>
    </source>
</evidence>
<feature type="domain" description="Bacterial sugar transferase" evidence="8">
    <location>
        <begin position="289"/>
        <end position="475"/>
    </location>
</feature>
<keyword evidence="6 7" id="KW-0472">Membrane</keyword>
<evidence type="ECO:0000313" key="10">
    <source>
        <dbReference type="Proteomes" id="UP000515708"/>
    </source>
</evidence>
<evidence type="ECO:0000256" key="3">
    <source>
        <dbReference type="ARBA" id="ARBA00022679"/>
    </source>
</evidence>
<evidence type="ECO:0000256" key="2">
    <source>
        <dbReference type="ARBA" id="ARBA00006464"/>
    </source>
</evidence>
<dbReference type="InterPro" id="IPR003362">
    <property type="entry name" value="Bact_transf"/>
</dbReference>
<dbReference type="EMBL" id="CP043732">
    <property type="protein sequence ID" value="QMU97416.1"/>
    <property type="molecule type" value="Genomic_DNA"/>
</dbReference>
<accession>A0A7D7W8I1</accession>
<evidence type="ECO:0000256" key="5">
    <source>
        <dbReference type="ARBA" id="ARBA00022989"/>
    </source>
</evidence>
<name>A0A7D7W8I1_9MICO</name>
<dbReference type="Proteomes" id="UP000515708">
    <property type="component" value="Chromosome"/>
</dbReference>
<dbReference type="GO" id="GO:0016780">
    <property type="term" value="F:phosphotransferase activity, for other substituted phosphate groups"/>
    <property type="evidence" value="ECO:0007669"/>
    <property type="project" value="TreeGrafter"/>
</dbReference>
<evidence type="ECO:0000256" key="1">
    <source>
        <dbReference type="ARBA" id="ARBA00004141"/>
    </source>
</evidence>
<organism evidence="9 10">
    <name type="scientific">Microbacterium esteraromaticum</name>
    <dbReference type="NCBI Taxonomy" id="57043"/>
    <lineage>
        <taxon>Bacteria</taxon>
        <taxon>Bacillati</taxon>
        <taxon>Actinomycetota</taxon>
        <taxon>Actinomycetes</taxon>
        <taxon>Micrococcales</taxon>
        <taxon>Microbacteriaceae</taxon>
        <taxon>Microbacterium</taxon>
    </lineage>
</organism>
<feature type="transmembrane region" description="Helical" evidence="7">
    <location>
        <begin position="294"/>
        <end position="315"/>
    </location>
</feature>
<reference evidence="9 10" key="1">
    <citation type="journal article" date="2020" name="Front. Microbiol.">
        <title>Design of Bacterial Strain-Specific qPCR Assays Using NGS Data and Publicly Available Resources and Its Application to Track Biocontrol Strains.</title>
        <authorList>
            <person name="Hernandez I."/>
            <person name="Sant C."/>
            <person name="Martinez R."/>
            <person name="Fernandez C."/>
        </authorList>
    </citation>
    <scope>NUCLEOTIDE SEQUENCE [LARGE SCALE GENOMIC DNA]</scope>
    <source>
        <strain evidence="9 10">B24</strain>
    </source>
</reference>
<keyword evidence="3 9" id="KW-0808">Transferase</keyword>